<reference evidence="2" key="1">
    <citation type="journal article" date="2015" name="Nature">
        <title>Complex archaea that bridge the gap between prokaryotes and eukaryotes.</title>
        <authorList>
            <person name="Spang A."/>
            <person name="Saw J.H."/>
            <person name="Jorgensen S.L."/>
            <person name="Zaremba-Niedzwiedzka K."/>
            <person name="Martijn J."/>
            <person name="Lind A.E."/>
            <person name="van Eijk R."/>
            <person name="Schleper C."/>
            <person name="Guy L."/>
            <person name="Ettema T.J."/>
        </authorList>
    </citation>
    <scope>NUCLEOTIDE SEQUENCE</scope>
</reference>
<dbReference type="InterPro" id="IPR036569">
    <property type="entry name" value="RpiB_LacA_LacB_sf"/>
</dbReference>
<dbReference type="EMBL" id="LAZR01000026">
    <property type="protein sequence ID" value="KKO03546.1"/>
    <property type="molecule type" value="Genomic_DNA"/>
</dbReference>
<dbReference type="NCBIfam" id="TIGR01120">
    <property type="entry name" value="rpiB"/>
    <property type="match status" value="1"/>
</dbReference>
<keyword evidence="1" id="KW-0413">Isomerase</keyword>
<dbReference type="PANTHER" id="PTHR30345:SF0">
    <property type="entry name" value="DNA DAMAGE-REPAIR_TOLERATION PROTEIN DRT102"/>
    <property type="match status" value="1"/>
</dbReference>
<evidence type="ECO:0000313" key="2">
    <source>
        <dbReference type="EMBL" id="KKO03546.1"/>
    </source>
</evidence>
<comment type="caution">
    <text evidence="2">The sequence shown here is derived from an EMBL/GenBank/DDBJ whole genome shotgun (WGS) entry which is preliminary data.</text>
</comment>
<protein>
    <recommendedName>
        <fullName evidence="3">Ribose 5-phosphate isomerase B</fullName>
    </recommendedName>
</protein>
<dbReference type="InterPro" id="IPR004785">
    <property type="entry name" value="RpiB"/>
</dbReference>
<dbReference type="GO" id="GO:0009052">
    <property type="term" value="P:pentose-phosphate shunt, non-oxidative branch"/>
    <property type="evidence" value="ECO:0007669"/>
    <property type="project" value="TreeGrafter"/>
</dbReference>
<dbReference type="GO" id="GO:0004751">
    <property type="term" value="F:ribose-5-phosphate isomerase activity"/>
    <property type="evidence" value="ECO:0007669"/>
    <property type="project" value="TreeGrafter"/>
</dbReference>
<evidence type="ECO:0000256" key="1">
    <source>
        <dbReference type="ARBA" id="ARBA00023235"/>
    </source>
</evidence>
<organism evidence="2">
    <name type="scientific">marine sediment metagenome</name>
    <dbReference type="NCBI Taxonomy" id="412755"/>
    <lineage>
        <taxon>unclassified sequences</taxon>
        <taxon>metagenomes</taxon>
        <taxon>ecological metagenomes</taxon>
    </lineage>
</organism>
<dbReference type="GO" id="GO:0019316">
    <property type="term" value="P:D-allose catabolic process"/>
    <property type="evidence" value="ECO:0007669"/>
    <property type="project" value="TreeGrafter"/>
</dbReference>
<dbReference type="SUPFAM" id="SSF89623">
    <property type="entry name" value="Ribose/Galactose isomerase RpiB/AlsB"/>
    <property type="match status" value="1"/>
</dbReference>
<name>A0A0F9VEG4_9ZZZZ</name>
<dbReference type="Gene3D" id="3.40.1400.10">
    <property type="entry name" value="Sugar-phosphate isomerase, RpiB/LacA/LacB"/>
    <property type="match status" value="1"/>
</dbReference>
<gene>
    <name evidence="2" type="ORF">LCGC14_0094710</name>
</gene>
<accession>A0A0F9VEG4</accession>
<sequence length="144" mass="15931">MNIAIASDHAGYEYKETIKRHLTAAGHAVTDFGTDSDQRCDYPDFVRPAVQAVADRRCERGIVLGGSGNGEAIVANRIRGIRATVCWDVDSAQFARSHNDSNVLSLGQRMMTAEMALKIVDIWLTTDFKGGRHAQRLDKIDREP</sequence>
<dbReference type="InterPro" id="IPR003500">
    <property type="entry name" value="RpiB_LacA_LacB"/>
</dbReference>
<proteinExistence type="predicted"/>
<dbReference type="PANTHER" id="PTHR30345">
    <property type="entry name" value="RIBOSE-5-PHOSPHATE ISOMERASE B"/>
    <property type="match status" value="1"/>
</dbReference>
<dbReference type="NCBIfam" id="NF004051">
    <property type="entry name" value="PRK05571.1"/>
    <property type="match status" value="1"/>
</dbReference>
<dbReference type="Pfam" id="PF02502">
    <property type="entry name" value="LacAB_rpiB"/>
    <property type="match status" value="1"/>
</dbReference>
<dbReference type="NCBIfam" id="TIGR00689">
    <property type="entry name" value="rpiB_lacA_lacB"/>
    <property type="match status" value="1"/>
</dbReference>
<evidence type="ECO:0008006" key="3">
    <source>
        <dbReference type="Google" id="ProtNLM"/>
    </source>
</evidence>
<dbReference type="AlphaFoldDB" id="A0A0F9VEG4"/>
<dbReference type="PIRSF" id="PIRSF005384">
    <property type="entry name" value="RpiB_LacA_B"/>
    <property type="match status" value="1"/>
</dbReference>